<comment type="subcellular location">
    <subcellularLocation>
        <location evidence="1">Membrane</location>
        <topology evidence="1">Multi-pass membrane protein</topology>
    </subcellularLocation>
</comment>
<dbReference type="Proteomes" id="UP000193944">
    <property type="component" value="Unassembled WGS sequence"/>
</dbReference>
<protein>
    <submittedName>
        <fullName evidence="7">PIG-P-domain-containing protein</fullName>
    </submittedName>
</protein>
<dbReference type="InterPro" id="IPR013717">
    <property type="entry name" value="PIG-P"/>
</dbReference>
<dbReference type="PANTHER" id="PTHR46346:SF1">
    <property type="entry name" value="PHOSPHATIDYLINOSITOL N-ACETYLGLUCOSAMINYLTRANSFERASE SUBUNIT P"/>
    <property type="match status" value="1"/>
</dbReference>
<dbReference type="STRING" id="1754192.A0A1Y1VUJ7"/>
<sequence length="204" mass="24200">MDQFIKIPSTFNFYSTSQKEFLSNSINNAHIELNKNINLSSSELTNNVKNINDNSKKNLINNFFQNKTYSEMTYEFYGFAFYLISFLAFILWLIWAFTTKSTDSYLKEHFGFTYFPKRYWAVVIPNYIIMCILFYVVIFLCYNFIHTPSFNSLNTITDKYSILMKNAKYIRLENDEDIPELQDIPISVVNAYLYSDSFNDSNKY</sequence>
<evidence type="ECO:0000256" key="5">
    <source>
        <dbReference type="SAM" id="Phobius"/>
    </source>
</evidence>
<dbReference type="InterPro" id="IPR052263">
    <property type="entry name" value="GPI_Anchor_Biosynth"/>
</dbReference>
<feature type="transmembrane region" description="Helical" evidence="5">
    <location>
        <begin position="119"/>
        <end position="145"/>
    </location>
</feature>
<feature type="domain" description="PIG-P" evidence="6">
    <location>
        <begin position="73"/>
        <end position="194"/>
    </location>
</feature>
<evidence type="ECO:0000256" key="1">
    <source>
        <dbReference type="ARBA" id="ARBA00004141"/>
    </source>
</evidence>
<accession>A0A1Y1VUJ7</accession>
<proteinExistence type="predicted"/>
<dbReference type="OrthoDB" id="690928at2759"/>
<dbReference type="GO" id="GO:0006506">
    <property type="term" value="P:GPI anchor biosynthetic process"/>
    <property type="evidence" value="ECO:0007669"/>
    <property type="project" value="TreeGrafter"/>
</dbReference>
<dbReference type="EMBL" id="MCFG01000487">
    <property type="protein sequence ID" value="ORX64968.1"/>
    <property type="molecule type" value="Genomic_DNA"/>
</dbReference>
<dbReference type="PANTHER" id="PTHR46346">
    <property type="entry name" value="PHOSPHATIDYLINOSITOL N-ACETYLGLUCOSAMINYLTRANSFERASE SUBUNIT P"/>
    <property type="match status" value="1"/>
</dbReference>
<feature type="transmembrane region" description="Helical" evidence="5">
    <location>
        <begin position="76"/>
        <end position="98"/>
    </location>
</feature>
<evidence type="ECO:0000256" key="3">
    <source>
        <dbReference type="ARBA" id="ARBA00022989"/>
    </source>
</evidence>
<dbReference type="GO" id="GO:0005783">
    <property type="term" value="C:endoplasmic reticulum"/>
    <property type="evidence" value="ECO:0007669"/>
    <property type="project" value="TreeGrafter"/>
</dbReference>
<dbReference type="AlphaFoldDB" id="A0A1Y1VUJ7"/>
<evidence type="ECO:0000313" key="8">
    <source>
        <dbReference type="Proteomes" id="UP000193944"/>
    </source>
</evidence>
<name>A0A1Y1VUJ7_9FUNG</name>
<keyword evidence="3 5" id="KW-1133">Transmembrane helix</keyword>
<keyword evidence="4 5" id="KW-0472">Membrane</keyword>
<reference evidence="7 8" key="2">
    <citation type="submission" date="2016-08" db="EMBL/GenBank/DDBJ databases">
        <title>Pervasive Adenine N6-methylation of Active Genes in Fungi.</title>
        <authorList>
            <consortium name="DOE Joint Genome Institute"/>
            <person name="Mondo S.J."/>
            <person name="Dannebaum R.O."/>
            <person name="Kuo R.C."/>
            <person name="Labutti K."/>
            <person name="Haridas S."/>
            <person name="Kuo A."/>
            <person name="Salamov A."/>
            <person name="Ahrendt S.R."/>
            <person name="Lipzen A."/>
            <person name="Sullivan W."/>
            <person name="Andreopoulos W.B."/>
            <person name="Clum A."/>
            <person name="Lindquist E."/>
            <person name="Daum C."/>
            <person name="Ramamoorthy G.K."/>
            <person name="Gryganskyi A."/>
            <person name="Culley D."/>
            <person name="Magnuson J.K."/>
            <person name="James T.Y."/>
            <person name="O'Malley M.A."/>
            <person name="Stajich J.E."/>
            <person name="Spatafora J.W."/>
            <person name="Visel A."/>
            <person name="Grigoriev I.V."/>
        </authorList>
    </citation>
    <scope>NUCLEOTIDE SEQUENCE [LARGE SCALE GENOMIC DNA]</scope>
    <source>
        <strain evidence="7 8">S4</strain>
    </source>
</reference>
<gene>
    <name evidence="7" type="ORF">BCR32DRAFT_286747</name>
</gene>
<dbReference type="GO" id="GO:0016020">
    <property type="term" value="C:membrane"/>
    <property type="evidence" value="ECO:0007669"/>
    <property type="project" value="UniProtKB-SubCell"/>
</dbReference>
<reference evidence="7 8" key="1">
    <citation type="submission" date="2016-08" db="EMBL/GenBank/DDBJ databases">
        <title>A Parts List for Fungal Cellulosomes Revealed by Comparative Genomics.</title>
        <authorList>
            <consortium name="DOE Joint Genome Institute"/>
            <person name="Haitjema C.H."/>
            <person name="Gilmore S.P."/>
            <person name="Henske J.K."/>
            <person name="Solomon K.V."/>
            <person name="De Groot R."/>
            <person name="Kuo A."/>
            <person name="Mondo S.J."/>
            <person name="Salamov A.A."/>
            <person name="Labutti K."/>
            <person name="Zhao Z."/>
            <person name="Chiniquy J."/>
            <person name="Barry K."/>
            <person name="Brewer H.M."/>
            <person name="Purvine S.O."/>
            <person name="Wright A.T."/>
            <person name="Boxma B."/>
            <person name="Van Alen T."/>
            <person name="Hackstein J.H."/>
            <person name="Baker S.E."/>
            <person name="Grigoriev I.V."/>
            <person name="O'Malley M.A."/>
        </authorList>
    </citation>
    <scope>NUCLEOTIDE SEQUENCE [LARGE SCALE GENOMIC DNA]</scope>
    <source>
        <strain evidence="7 8">S4</strain>
    </source>
</reference>
<dbReference type="Pfam" id="PF08510">
    <property type="entry name" value="PIG-P"/>
    <property type="match status" value="1"/>
</dbReference>
<evidence type="ECO:0000256" key="2">
    <source>
        <dbReference type="ARBA" id="ARBA00022692"/>
    </source>
</evidence>
<evidence type="ECO:0000259" key="6">
    <source>
        <dbReference type="Pfam" id="PF08510"/>
    </source>
</evidence>
<keyword evidence="2 5" id="KW-0812">Transmembrane</keyword>
<organism evidence="7 8">
    <name type="scientific">Anaeromyces robustus</name>
    <dbReference type="NCBI Taxonomy" id="1754192"/>
    <lineage>
        <taxon>Eukaryota</taxon>
        <taxon>Fungi</taxon>
        <taxon>Fungi incertae sedis</taxon>
        <taxon>Chytridiomycota</taxon>
        <taxon>Chytridiomycota incertae sedis</taxon>
        <taxon>Neocallimastigomycetes</taxon>
        <taxon>Neocallimastigales</taxon>
        <taxon>Neocallimastigaceae</taxon>
        <taxon>Anaeromyces</taxon>
    </lineage>
</organism>
<evidence type="ECO:0000313" key="7">
    <source>
        <dbReference type="EMBL" id="ORX64968.1"/>
    </source>
</evidence>
<evidence type="ECO:0000256" key="4">
    <source>
        <dbReference type="ARBA" id="ARBA00023136"/>
    </source>
</evidence>
<keyword evidence="8" id="KW-1185">Reference proteome</keyword>
<comment type="caution">
    <text evidence="7">The sequence shown here is derived from an EMBL/GenBank/DDBJ whole genome shotgun (WGS) entry which is preliminary data.</text>
</comment>